<dbReference type="AlphaFoldDB" id="A0A2G9Z7E4"/>
<proteinExistence type="predicted"/>
<organism evidence="1 2">
    <name type="scientific">Candidatus Kuenenbacteria bacterium CG23_combo_of_CG06-09_8_20_14_all_39_39</name>
    <dbReference type="NCBI Taxonomy" id="1974623"/>
    <lineage>
        <taxon>Bacteria</taxon>
        <taxon>Candidatus Kueneniibacteriota</taxon>
    </lineage>
</organism>
<gene>
    <name evidence="1" type="ORF">COX28_01120</name>
</gene>
<dbReference type="Proteomes" id="UP000231235">
    <property type="component" value="Unassembled WGS sequence"/>
</dbReference>
<reference evidence="1 2" key="1">
    <citation type="submission" date="2017-09" db="EMBL/GenBank/DDBJ databases">
        <title>Depth-based differentiation of microbial function through sediment-hosted aquifers and enrichment of novel symbionts in the deep terrestrial subsurface.</title>
        <authorList>
            <person name="Probst A.J."/>
            <person name="Ladd B."/>
            <person name="Jarett J.K."/>
            <person name="Geller-Mcgrath D.E."/>
            <person name="Sieber C.M."/>
            <person name="Emerson J.B."/>
            <person name="Anantharaman K."/>
            <person name="Thomas B.C."/>
            <person name="Malmstrom R."/>
            <person name="Stieglmeier M."/>
            <person name="Klingl A."/>
            <person name="Woyke T."/>
            <person name="Ryan C.M."/>
            <person name="Banfield J.F."/>
        </authorList>
    </citation>
    <scope>NUCLEOTIDE SEQUENCE [LARGE SCALE GENOMIC DNA]</scope>
    <source>
        <strain evidence="1">CG23_combo_of_CG06-09_8_20_14_all_39_39</strain>
    </source>
</reference>
<sequence>MANINEFVGCNAQRSVAASSYLVYLTLSIRGDYKEVYGVVASPTQDTIDKINKTKKTISAYDSKVRDIFKDRYDMASDEWRVNYEKLKSGW</sequence>
<comment type="caution">
    <text evidence="1">The sequence shown here is derived from an EMBL/GenBank/DDBJ whole genome shotgun (WGS) entry which is preliminary data.</text>
</comment>
<dbReference type="EMBL" id="PCRX01000020">
    <property type="protein sequence ID" value="PIP29075.1"/>
    <property type="molecule type" value="Genomic_DNA"/>
</dbReference>
<protein>
    <submittedName>
        <fullName evidence="1">Uncharacterized protein</fullName>
    </submittedName>
</protein>
<accession>A0A2G9Z7E4</accession>
<evidence type="ECO:0000313" key="2">
    <source>
        <dbReference type="Proteomes" id="UP000231235"/>
    </source>
</evidence>
<evidence type="ECO:0000313" key="1">
    <source>
        <dbReference type="EMBL" id="PIP29075.1"/>
    </source>
</evidence>
<name>A0A2G9Z7E4_9BACT</name>